<comment type="similarity">
    <text evidence="1">Belongs to the glycosyl hydrolase 11 (cellulase G) family.</text>
</comment>
<dbReference type="AlphaFoldDB" id="Q9R5P8"/>
<dbReference type="UniPathway" id="UPA00114"/>
<comment type="caution">
    <text evidence="1">Lacks conserved residue(s) required for the propagation of feature annotation.</text>
</comment>
<evidence type="ECO:0000256" key="1">
    <source>
        <dbReference type="PROSITE-ProRule" id="PRU01097"/>
    </source>
</evidence>
<accession>Q9R5P8</accession>
<dbReference type="PIR" id="PQ0202">
    <property type="entry name" value="PQ0202"/>
</dbReference>
<dbReference type="PROSITE" id="PS51761">
    <property type="entry name" value="GH11_3"/>
    <property type="match status" value="1"/>
</dbReference>
<dbReference type="GO" id="GO:0045493">
    <property type="term" value="P:xylan catabolic process"/>
    <property type="evidence" value="ECO:0007669"/>
    <property type="project" value="UniProtKB-UniPathway"/>
</dbReference>
<protein>
    <submittedName>
        <fullName>Xylanase X II</fullName>
        <ecNumber>3.2.1.8</ecNumber>
    </submittedName>
</protein>
<dbReference type="SUPFAM" id="SSF49899">
    <property type="entry name" value="Concanavalin A-like lectins/glucanases"/>
    <property type="match status" value="1"/>
</dbReference>
<dbReference type="EC" id="3.2.1.8"/>
<dbReference type="GO" id="GO:0031176">
    <property type="term" value="F:endo-1,4-beta-xylanase activity"/>
    <property type="evidence" value="ECO:0007669"/>
    <property type="project" value="UniProtKB-EC"/>
</dbReference>
<evidence type="ECO:0000259" key="2">
    <source>
        <dbReference type="PROSITE" id="PS51761"/>
    </source>
</evidence>
<dbReference type="InterPro" id="IPR013319">
    <property type="entry name" value="GH11/12"/>
</dbReference>
<proteinExistence type="inferred from homology"/>
<name>Q9R5P8_NOCDA</name>
<dbReference type="Gene3D" id="2.60.120.180">
    <property type="match status" value="1"/>
</dbReference>
<dbReference type="InterPro" id="IPR013320">
    <property type="entry name" value="ConA-like_dom_sf"/>
</dbReference>
<feature type="domain" description="GH11" evidence="2">
    <location>
        <begin position="2"/>
        <end position="40"/>
    </location>
</feature>
<reference key="1">
    <citation type="journal article" date="1991" name="Agric. Biol. Chem.">
        <authorList>
            <person name="Tsujibo H."/>
            <person name="Sakamoto T."/>
            <person name="Miyamoto K."/>
            <person name="Hasegawa T."/>
            <person name="Fujimoto M."/>
            <person name="Inamori Y."/>
        </authorList>
    </citation>
    <scope>PROTEIN SEQUENCE</scope>
</reference>
<sequence>ETLTENQTGTHDGYFYSFWTDGGGSVSMTLGSGGSYSTGW</sequence>
<organism>
    <name type="scientific">Nocardiopsis dassonvillei</name>
    <dbReference type="NCBI Taxonomy" id="2014"/>
    <lineage>
        <taxon>Bacteria</taxon>
        <taxon>Bacillati</taxon>
        <taxon>Actinomycetota</taxon>
        <taxon>Actinomycetes</taxon>
        <taxon>Streptosporangiales</taxon>
        <taxon>Nocardiopsidaceae</taxon>
        <taxon>Nocardiopsis</taxon>
    </lineage>
</organism>
<dbReference type="InterPro" id="IPR033123">
    <property type="entry name" value="GH11_dom"/>
</dbReference>